<keyword evidence="2" id="KW-1185">Reference proteome</keyword>
<evidence type="ECO:0000313" key="1">
    <source>
        <dbReference type="EMBL" id="MEO1766002.1"/>
    </source>
</evidence>
<proteinExistence type="predicted"/>
<protein>
    <submittedName>
        <fullName evidence="1">Uncharacterized protein</fullName>
    </submittedName>
</protein>
<dbReference type="RefSeq" id="WP_347306647.1">
    <property type="nucleotide sequence ID" value="NZ_JBAJEX010000001.1"/>
</dbReference>
<evidence type="ECO:0000313" key="2">
    <source>
        <dbReference type="Proteomes" id="UP001482231"/>
    </source>
</evidence>
<organism evidence="1 2">
    <name type="scientific">Thiobacter aerophilum</name>
    <dbReference type="NCBI Taxonomy" id="3121275"/>
    <lineage>
        <taxon>Bacteria</taxon>
        <taxon>Pseudomonadati</taxon>
        <taxon>Pseudomonadota</taxon>
        <taxon>Betaproteobacteria</taxon>
        <taxon>Burkholderiales</taxon>
        <taxon>Thiobacteraceae</taxon>
        <taxon>Thiobacter</taxon>
    </lineage>
</organism>
<accession>A0ABV0EDU8</accession>
<comment type="caution">
    <text evidence="1">The sequence shown here is derived from an EMBL/GenBank/DDBJ whole genome shotgun (WGS) entry which is preliminary data.</text>
</comment>
<dbReference type="Proteomes" id="UP001482231">
    <property type="component" value="Unassembled WGS sequence"/>
</dbReference>
<dbReference type="EMBL" id="JBAJEX010000001">
    <property type="protein sequence ID" value="MEO1766002.1"/>
    <property type="molecule type" value="Genomic_DNA"/>
</dbReference>
<sequence length="83" mass="9530">MLSKRWATYWVFVAYMNKTSTARAAALRRALDPYAGLAQNFGLGFDWRVRKGVVLPRLRRQPLLAVKARRLQRLGRCQPSSPV</sequence>
<gene>
    <name evidence="1" type="ORF">V6E02_02085</name>
</gene>
<name>A0ABV0EDU8_9BURK</name>
<reference evidence="1 2" key="1">
    <citation type="submission" date="2024-02" db="EMBL/GenBank/DDBJ databases">
        <title>New thermophilic sulfur-oxidizing bacteria from a hot springs of the Uzon caldera (Kamchatka, Russia).</title>
        <authorList>
            <person name="Dukat A.M."/>
            <person name="Elcheninov A.G."/>
            <person name="Frolov E.N."/>
        </authorList>
    </citation>
    <scope>NUCLEOTIDE SEQUENCE [LARGE SCALE GENOMIC DNA]</scope>
    <source>
        <strain evidence="1 2">AK1</strain>
    </source>
</reference>